<dbReference type="RefSeq" id="WP_285672299.1">
    <property type="nucleotide sequence ID" value="NZ_BSYI01000020.1"/>
</dbReference>
<dbReference type="PANTHER" id="PTHR42870">
    <property type="entry name" value="ACETYL-COA C-ACETYLTRANSFERASE"/>
    <property type="match status" value="1"/>
</dbReference>
<organism evidence="2 3">
    <name type="scientific">Paralimibaculum aggregatum</name>
    <dbReference type="NCBI Taxonomy" id="3036245"/>
    <lineage>
        <taxon>Bacteria</taxon>
        <taxon>Pseudomonadati</taxon>
        <taxon>Pseudomonadota</taxon>
        <taxon>Alphaproteobacteria</taxon>
        <taxon>Rhodobacterales</taxon>
        <taxon>Paracoccaceae</taxon>
        <taxon>Paralimibaculum</taxon>
    </lineage>
</organism>
<proteinExistence type="predicted"/>
<dbReference type="Pfam" id="PF22691">
    <property type="entry name" value="Thiolase_C_1"/>
    <property type="match status" value="1"/>
</dbReference>
<name>A0ABQ6LQ05_9RHOB</name>
<sequence>MAQSLRGSAACVGLATAGVGEAPGRNAMELMAEAVIGALADAAIPLAAVDGLFAATAFHSMAAMSLAEHLGIRPAFSDGSNIGGASGMAHALLAAMALEAGQIDVAVIAYGSNQRTAGGFRSVSEPMPFEAEYGPRNPITAYALAASRYMHEFGATREDLAAVAVAARAWANLNPEAVMQGPLTVAEVTGARMISDPLGKLDCCLVTDGAAAFVMTRADRARDCPHLPVHLLGAATEHHHRMISAMPSLTTTAAAASGPRAFAMAGYGPAEMDTVQVYDAFTINTLLFLEDLGFCAKGEAKDFIGGGHIAPGGGLPVNTNGGGLSAVHPGMYGHFVTIEAIRQIRAAAGGAEGPRGEGGWIPSARLSLAHGNGGVLASQATTVWGHPDTL</sequence>
<dbReference type="PANTHER" id="PTHR42870:SF1">
    <property type="entry name" value="NON-SPECIFIC LIPID-TRANSFER PROTEIN-LIKE 2"/>
    <property type="match status" value="1"/>
</dbReference>
<reference evidence="2 3" key="1">
    <citation type="submission" date="2023-04" db="EMBL/GenBank/DDBJ databases">
        <title>Marinoamorphus aggregata gen. nov., sp. Nov., isolate from tissue of brittle star Ophioplocus japonicus.</title>
        <authorList>
            <person name="Kawano K."/>
            <person name="Sawayama S."/>
            <person name="Nakagawa S."/>
        </authorList>
    </citation>
    <scope>NUCLEOTIDE SEQUENCE [LARGE SCALE GENOMIC DNA]</scope>
    <source>
        <strain evidence="2 3">NKW23</strain>
    </source>
</reference>
<feature type="domain" description="Thiolase C-terminal" evidence="1">
    <location>
        <begin position="236"/>
        <end position="385"/>
    </location>
</feature>
<protein>
    <submittedName>
        <fullName evidence="2">Thiolase</fullName>
    </submittedName>
</protein>
<dbReference type="CDD" id="cd00829">
    <property type="entry name" value="SCP-x_thiolase"/>
    <property type="match status" value="1"/>
</dbReference>
<comment type="caution">
    <text evidence="2">The sequence shown here is derived from an EMBL/GenBank/DDBJ whole genome shotgun (WGS) entry which is preliminary data.</text>
</comment>
<dbReference type="InterPro" id="IPR002155">
    <property type="entry name" value="Thiolase"/>
</dbReference>
<evidence type="ECO:0000313" key="2">
    <source>
        <dbReference type="EMBL" id="GMG83503.1"/>
    </source>
</evidence>
<accession>A0ABQ6LQ05</accession>
<dbReference type="PIRSF" id="PIRSF000429">
    <property type="entry name" value="Ac-CoA_Ac_transf"/>
    <property type="match status" value="1"/>
</dbReference>
<dbReference type="Gene3D" id="3.40.47.10">
    <property type="match status" value="1"/>
</dbReference>
<dbReference type="InterPro" id="IPR055140">
    <property type="entry name" value="Thiolase_C_2"/>
</dbReference>
<dbReference type="EMBL" id="BSYI01000020">
    <property type="protein sequence ID" value="GMG83503.1"/>
    <property type="molecule type" value="Genomic_DNA"/>
</dbReference>
<evidence type="ECO:0000259" key="1">
    <source>
        <dbReference type="Pfam" id="PF22691"/>
    </source>
</evidence>
<dbReference type="NCBIfam" id="NF004811">
    <property type="entry name" value="PRK06158.1"/>
    <property type="match status" value="1"/>
</dbReference>
<dbReference type="Proteomes" id="UP001239909">
    <property type="component" value="Unassembled WGS sequence"/>
</dbReference>
<dbReference type="InterPro" id="IPR016039">
    <property type="entry name" value="Thiolase-like"/>
</dbReference>
<keyword evidence="3" id="KW-1185">Reference proteome</keyword>
<gene>
    <name evidence="2" type="ORF">LNKW23_27160</name>
</gene>
<evidence type="ECO:0000313" key="3">
    <source>
        <dbReference type="Proteomes" id="UP001239909"/>
    </source>
</evidence>
<dbReference type="SUPFAM" id="SSF53901">
    <property type="entry name" value="Thiolase-like"/>
    <property type="match status" value="2"/>
</dbReference>